<dbReference type="GO" id="GO:0016616">
    <property type="term" value="F:oxidoreductase activity, acting on the CH-OH group of donors, NAD or NADP as acceptor"/>
    <property type="evidence" value="ECO:0007669"/>
    <property type="project" value="TreeGrafter"/>
</dbReference>
<feature type="domain" description="NAD-dependent epimerase/dehydratase" evidence="4">
    <location>
        <begin position="5"/>
        <end position="240"/>
    </location>
</feature>
<accession>A0AAN8VQD0</accession>
<proteinExistence type="inferred from homology"/>
<dbReference type="InterPro" id="IPR036291">
    <property type="entry name" value="NAD(P)-bd_dom_sf"/>
</dbReference>
<dbReference type="InterPro" id="IPR001509">
    <property type="entry name" value="Epimerase_deHydtase"/>
</dbReference>
<evidence type="ECO:0000259" key="4">
    <source>
        <dbReference type="Pfam" id="PF01370"/>
    </source>
</evidence>
<keyword evidence="2" id="KW-0560">Oxidoreductase</keyword>
<dbReference type="Gene3D" id="3.40.50.720">
    <property type="entry name" value="NAD(P)-binding Rossmann-like Domain"/>
    <property type="match status" value="1"/>
</dbReference>
<dbReference type="AlphaFoldDB" id="A0AAN8VQD0"/>
<dbReference type="CDD" id="cd08958">
    <property type="entry name" value="FR_SDR_e"/>
    <property type="match status" value="1"/>
</dbReference>
<dbReference type="EMBL" id="JBAMMX010000011">
    <property type="protein sequence ID" value="KAK6931497.1"/>
    <property type="molecule type" value="Genomic_DNA"/>
</dbReference>
<dbReference type="Proteomes" id="UP001370490">
    <property type="component" value="Unassembled WGS sequence"/>
</dbReference>
<dbReference type="PANTHER" id="PTHR10366:SF503">
    <property type="entry name" value="TETRAKETIDE ALPHA-PYRONE REDUCTASE 2"/>
    <property type="match status" value="1"/>
</dbReference>
<evidence type="ECO:0000313" key="5">
    <source>
        <dbReference type="EMBL" id="KAK6931497.1"/>
    </source>
</evidence>
<dbReference type="FunFam" id="3.40.50.720:FF:000085">
    <property type="entry name" value="Dihydroflavonol reductase"/>
    <property type="match status" value="1"/>
</dbReference>
<reference evidence="5 6" key="1">
    <citation type="submission" date="2023-12" db="EMBL/GenBank/DDBJ databases">
        <title>A high-quality genome assembly for Dillenia turbinata (Dilleniales).</title>
        <authorList>
            <person name="Chanderbali A."/>
        </authorList>
    </citation>
    <scope>NUCLEOTIDE SEQUENCE [LARGE SCALE GENOMIC DNA]</scope>
    <source>
        <strain evidence="5">LSX21</strain>
        <tissue evidence="5">Leaf</tissue>
    </source>
</reference>
<evidence type="ECO:0000256" key="1">
    <source>
        <dbReference type="ARBA" id="ARBA00022857"/>
    </source>
</evidence>
<evidence type="ECO:0000256" key="3">
    <source>
        <dbReference type="ARBA" id="ARBA00023445"/>
    </source>
</evidence>
<organism evidence="5 6">
    <name type="scientific">Dillenia turbinata</name>
    <dbReference type="NCBI Taxonomy" id="194707"/>
    <lineage>
        <taxon>Eukaryota</taxon>
        <taxon>Viridiplantae</taxon>
        <taxon>Streptophyta</taxon>
        <taxon>Embryophyta</taxon>
        <taxon>Tracheophyta</taxon>
        <taxon>Spermatophyta</taxon>
        <taxon>Magnoliopsida</taxon>
        <taxon>eudicotyledons</taxon>
        <taxon>Gunneridae</taxon>
        <taxon>Pentapetalae</taxon>
        <taxon>Dilleniales</taxon>
        <taxon>Dilleniaceae</taxon>
        <taxon>Dillenia</taxon>
    </lineage>
</organism>
<dbReference type="InterPro" id="IPR050425">
    <property type="entry name" value="NAD(P)_dehydrat-like"/>
</dbReference>
<evidence type="ECO:0000313" key="6">
    <source>
        <dbReference type="Proteomes" id="UP001370490"/>
    </source>
</evidence>
<keyword evidence="6" id="KW-1185">Reference proteome</keyword>
<sequence>MPEYCVTGGTGFIASYLVKSLLEKAHTVRTTVRNPDDMEKVGFLWEMSGAKERLKVMKADLMLEGSFDEAIRGVDGVFHTASPVIVPYDDNATLIDPCIKGTLNVLRSCSKASSVRRVVLTSSCSSLRYRYDVQQVSPLNESHWSDPDYCKKYSLWYAYAKTVAEREAWRVAKETGIDLVVVNPSFVVGPLLQPQPTSTLLLILAIVKGLKGEFPNTTVGFVHIDDVVAAHLLAMEESKASGRLICSSSVAHWSEIIEMLKRKYPLYPFENKCSNQQGDNNPHSMDTNKIRDLGFPPFRTLEEMFDNCIRSFQEKGLL</sequence>
<dbReference type="Pfam" id="PF01370">
    <property type="entry name" value="Epimerase"/>
    <property type="match status" value="1"/>
</dbReference>
<name>A0AAN8VQD0_9MAGN</name>
<gene>
    <name evidence="5" type="ORF">RJ641_003290</name>
</gene>
<dbReference type="SUPFAM" id="SSF51735">
    <property type="entry name" value="NAD(P)-binding Rossmann-fold domains"/>
    <property type="match status" value="1"/>
</dbReference>
<keyword evidence="1" id="KW-0521">NADP</keyword>
<protein>
    <submittedName>
        <fullName evidence="5">NAD-dependent epimerase/dehydratase</fullName>
    </submittedName>
</protein>
<evidence type="ECO:0000256" key="2">
    <source>
        <dbReference type="ARBA" id="ARBA00023002"/>
    </source>
</evidence>
<dbReference type="PANTHER" id="PTHR10366">
    <property type="entry name" value="NAD DEPENDENT EPIMERASE/DEHYDRATASE"/>
    <property type="match status" value="1"/>
</dbReference>
<comment type="similarity">
    <text evidence="3">Belongs to the NAD(P)-dependent epimerase/dehydratase family. Dihydroflavonol-4-reductase subfamily.</text>
</comment>
<comment type="caution">
    <text evidence="5">The sequence shown here is derived from an EMBL/GenBank/DDBJ whole genome shotgun (WGS) entry which is preliminary data.</text>
</comment>